<proteinExistence type="predicted"/>
<organism evidence="1 2">
    <name type="scientific">Entomophthora muscae</name>
    <dbReference type="NCBI Taxonomy" id="34485"/>
    <lineage>
        <taxon>Eukaryota</taxon>
        <taxon>Fungi</taxon>
        <taxon>Fungi incertae sedis</taxon>
        <taxon>Zoopagomycota</taxon>
        <taxon>Entomophthoromycotina</taxon>
        <taxon>Entomophthoromycetes</taxon>
        <taxon>Entomophthorales</taxon>
        <taxon>Entomophthoraceae</taxon>
        <taxon>Entomophthora</taxon>
    </lineage>
</organism>
<accession>A0ACC2RKB7</accession>
<sequence>MAIYLNHGNLGPKMLITLGASCMLFSLISAYYAYKLVIKLIVSAIRHQWNTEPKDALLGVEKTKTPNLQVQNFIVNQFTTKVDMLQMGKLTWEEAHRAMPVLCLHFQANTNSYSNKTVATKFPNLPANVSFNTQGALYELPLDVSNNINQSDDNVKLRALSPN</sequence>
<evidence type="ECO:0000313" key="2">
    <source>
        <dbReference type="Proteomes" id="UP001165960"/>
    </source>
</evidence>
<gene>
    <name evidence="1" type="ORF">DSO57_1013764</name>
</gene>
<reference evidence="1" key="1">
    <citation type="submission" date="2022-04" db="EMBL/GenBank/DDBJ databases">
        <title>Genome of the entomopathogenic fungus Entomophthora muscae.</title>
        <authorList>
            <person name="Elya C."/>
            <person name="Lovett B.R."/>
            <person name="Lee E."/>
            <person name="Macias A.M."/>
            <person name="Hajek A.E."/>
            <person name="De Bivort B.L."/>
            <person name="Kasson M.T."/>
            <person name="De Fine Licht H.H."/>
            <person name="Stajich J.E."/>
        </authorList>
    </citation>
    <scope>NUCLEOTIDE SEQUENCE</scope>
    <source>
        <strain evidence="1">Berkeley</strain>
    </source>
</reference>
<comment type="caution">
    <text evidence="1">The sequence shown here is derived from an EMBL/GenBank/DDBJ whole genome shotgun (WGS) entry which is preliminary data.</text>
</comment>
<keyword evidence="2" id="KW-1185">Reference proteome</keyword>
<dbReference type="Proteomes" id="UP001165960">
    <property type="component" value="Unassembled WGS sequence"/>
</dbReference>
<dbReference type="EMBL" id="QTSX02007151">
    <property type="protein sequence ID" value="KAJ9050527.1"/>
    <property type="molecule type" value="Genomic_DNA"/>
</dbReference>
<evidence type="ECO:0000313" key="1">
    <source>
        <dbReference type="EMBL" id="KAJ9050527.1"/>
    </source>
</evidence>
<name>A0ACC2RKB7_9FUNG</name>
<protein>
    <submittedName>
        <fullName evidence="1">Uncharacterized protein</fullName>
    </submittedName>
</protein>